<evidence type="ECO:0000313" key="3">
    <source>
        <dbReference type="EMBL" id="EMF15240.1"/>
    </source>
</evidence>
<dbReference type="EMBL" id="KB456261">
    <property type="protein sequence ID" value="EMF15240.1"/>
    <property type="molecule type" value="Genomic_DNA"/>
</dbReference>
<sequence>MSKIKSKDLNYDRSLPPFLQRLHDQKAGHGDIDRHEQPIARAKRAKDPQESEGPTVVDESGETVSTEEYEKLKKAALESTHDTSSIKEANDSAGERRMSGTPLASATIRSDSKVTNGTAQKKRKAVKAIGGQDDAEDEHHVPSGKKVVKKAKKKAQPVKLAFDAEDD</sequence>
<evidence type="ECO:0000313" key="4">
    <source>
        <dbReference type="Proteomes" id="UP000016931"/>
    </source>
</evidence>
<gene>
    <name evidence="3" type="ORF">SEPMUDRAFT_147168</name>
</gene>
<accession>M3DAY5</accession>
<evidence type="ECO:0000256" key="1">
    <source>
        <dbReference type="SAM" id="MobiDB-lite"/>
    </source>
</evidence>
<dbReference type="eggNOG" id="ENOG502SF2G">
    <property type="taxonomic scope" value="Eukaryota"/>
</dbReference>
<dbReference type="AlphaFoldDB" id="M3DAY5"/>
<name>M3DAY5_SPHMS</name>
<protein>
    <recommendedName>
        <fullName evidence="2">DUF4604 domain-containing protein</fullName>
    </recommendedName>
</protein>
<organism evidence="3 4">
    <name type="scientific">Sphaerulina musiva (strain SO2202)</name>
    <name type="common">Poplar stem canker fungus</name>
    <name type="synonym">Septoria musiva</name>
    <dbReference type="NCBI Taxonomy" id="692275"/>
    <lineage>
        <taxon>Eukaryota</taxon>
        <taxon>Fungi</taxon>
        <taxon>Dikarya</taxon>
        <taxon>Ascomycota</taxon>
        <taxon>Pezizomycotina</taxon>
        <taxon>Dothideomycetes</taxon>
        <taxon>Dothideomycetidae</taxon>
        <taxon>Mycosphaerellales</taxon>
        <taxon>Mycosphaerellaceae</taxon>
        <taxon>Sphaerulina</taxon>
    </lineage>
</organism>
<proteinExistence type="predicted"/>
<feature type="compositionally biased region" description="Basic and acidic residues" evidence="1">
    <location>
        <begin position="68"/>
        <end position="98"/>
    </location>
</feature>
<dbReference type="InterPro" id="IPR027911">
    <property type="entry name" value="DUF4604"/>
</dbReference>
<feature type="compositionally biased region" description="Basic residues" evidence="1">
    <location>
        <begin position="142"/>
        <end position="156"/>
    </location>
</feature>
<dbReference type="RefSeq" id="XP_016763361.1">
    <property type="nucleotide sequence ID" value="XM_016904128.1"/>
</dbReference>
<evidence type="ECO:0000259" key="2">
    <source>
        <dbReference type="Pfam" id="PF15377"/>
    </source>
</evidence>
<feature type="compositionally biased region" description="Basic and acidic residues" evidence="1">
    <location>
        <begin position="21"/>
        <end position="38"/>
    </location>
</feature>
<feature type="region of interest" description="Disordered" evidence="1">
    <location>
        <begin position="1"/>
        <end position="167"/>
    </location>
</feature>
<dbReference type="GeneID" id="27901265"/>
<dbReference type="HOGENOM" id="CLU_096170_1_0_1"/>
<keyword evidence="4" id="KW-1185">Reference proteome</keyword>
<feature type="domain" description="DUF4604" evidence="2">
    <location>
        <begin position="7"/>
        <end position="166"/>
    </location>
</feature>
<feature type="compositionally biased region" description="Basic and acidic residues" evidence="1">
    <location>
        <begin position="1"/>
        <end position="11"/>
    </location>
</feature>
<dbReference type="Pfam" id="PF15377">
    <property type="entry name" value="DUF4604"/>
    <property type="match status" value="1"/>
</dbReference>
<feature type="compositionally biased region" description="Polar residues" evidence="1">
    <location>
        <begin position="102"/>
        <end position="119"/>
    </location>
</feature>
<reference evidence="3 4" key="1">
    <citation type="journal article" date="2012" name="PLoS Pathog.">
        <title>Diverse lifestyles and strategies of plant pathogenesis encoded in the genomes of eighteen Dothideomycetes fungi.</title>
        <authorList>
            <person name="Ohm R.A."/>
            <person name="Feau N."/>
            <person name="Henrissat B."/>
            <person name="Schoch C.L."/>
            <person name="Horwitz B.A."/>
            <person name="Barry K.W."/>
            <person name="Condon B.J."/>
            <person name="Copeland A.C."/>
            <person name="Dhillon B."/>
            <person name="Glaser F."/>
            <person name="Hesse C.N."/>
            <person name="Kosti I."/>
            <person name="LaButti K."/>
            <person name="Lindquist E.A."/>
            <person name="Lucas S."/>
            <person name="Salamov A.A."/>
            <person name="Bradshaw R.E."/>
            <person name="Ciuffetti L."/>
            <person name="Hamelin R.C."/>
            <person name="Kema G.H.J."/>
            <person name="Lawrence C."/>
            <person name="Scott J.A."/>
            <person name="Spatafora J.W."/>
            <person name="Turgeon B.G."/>
            <person name="de Wit P.J.G.M."/>
            <person name="Zhong S."/>
            <person name="Goodwin S.B."/>
            <person name="Grigoriev I.V."/>
        </authorList>
    </citation>
    <scope>NUCLEOTIDE SEQUENCE [LARGE SCALE GENOMIC DNA]</scope>
    <source>
        <strain evidence="3 4">SO2202</strain>
    </source>
</reference>
<dbReference type="OMA" id="HPIARNK"/>
<dbReference type="Proteomes" id="UP000016931">
    <property type="component" value="Unassembled WGS sequence"/>
</dbReference>
<dbReference type="OrthoDB" id="5388322at2759"/>